<feature type="region of interest" description="Disordered" evidence="3">
    <location>
        <begin position="91"/>
        <end position="150"/>
    </location>
</feature>
<gene>
    <name evidence="6" type="ORF">PILCRDRAFT_820549</name>
</gene>
<dbReference type="Gene3D" id="1.25.40.630">
    <property type="match status" value="1"/>
</dbReference>
<dbReference type="Pfam" id="PF14304">
    <property type="entry name" value="CSTF_C"/>
    <property type="match status" value="1"/>
</dbReference>
<dbReference type="GO" id="GO:0031124">
    <property type="term" value="P:mRNA 3'-end processing"/>
    <property type="evidence" value="ECO:0007669"/>
    <property type="project" value="InterPro"/>
</dbReference>
<dbReference type="InParanoid" id="A0A0C3FR72"/>
<dbReference type="InterPro" id="IPR025742">
    <property type="entry name" value="CSTF2_hinge"/>
</dbReference>
<reference evidence="7" key="2">
    <citation type="submission" date="2015-01" db="EMBL/GenBank/DDBJ databases">
        <title>Evolutionary Origins and Diversification of the Mycorrhizal Mutualists.</title>
        <authorList>
            <consortium name="DOE Joint Genome Institute"/>
            <consortium name="Mycorrhizal Genomics Consortium"/>
            <person name="Kohler A."/>
            <person name="Kuo A."/>
            <person name="Nagy L.G."/>
            <person name="Floudas D."/>
            <person name="Copeland A."/>
            <person name="Barry K.W."/>
            <person name="Cichocki N."/>
            <person name="Veneault-Fourrey C."/>
            <person name="LaButti K."/>
            <person name="Lindquist E.A."/>
            <person name="Lipzen A."/>
            <person name="Lundell T."/>
            <person name="Morin E."/>
            <person name="Murat C."/>
            <person name="Riley R."/>
            <person name="Ohm R."/>
            <person name="Sun H."/>
            <person name="Tunlid A."/>
            <person name="Henrissat B."/>
            <person name="Grigoriev I.V."/>
            <person name="Hibbett D.S."/>
            <person name="Martin F."/>
        </authorList>
    </citation>
    <scope>NUCLEOTIDE SEQUENCE [LARGE SCALE GENOMIC DNA]</scope>
    <source>
        <strain evidence="7">F 1598</strain>
    </source>
</reference>
<dbReference type="Pfam" id="PF14327">
    <property type="entry name" value="CSTF2_hinge"/>
    <property type="match status" value="1"/>
</dbReference>
<feature type="compositionally biased region" description="Polar residues" evidence="3">
    <location>
        <begin position="135"/>
        <end position="144"/>
    </location>
</feature>
<keyword evidence="2" id="KW-0539">Nucleus</keyword>
<feature type="domain" description="Cleavage stimulation factor subunit 2 hinge" evidence="5">
    <location>
        <begin position="6"/>
        <end position="58"/>
    </location>
</feature>
<dbReference type="HOGENOM" id="CLU_067140_0_0_1"/>
<proteinExistence type="predicted"/>
<dbReference type="STRING" id="765440.A0A0C3FR72"/>
<keyword evidence="7" id="KW-1185">Reference proteome</keyword>
<accession>A0A0C3FR72</accession>
<evidence type="ECO:0000256" key="3">
    <source>
        <dbReference type="SAM" id="MobiDB-lite"/>
    </source>
</evidence>
<evidence type="ECO:0000259" key="4">
    <source>
        <dbReference type="Pfam" id="PF14304"/>
    </source>
</evidence>
<dbReference type="Gene3D" id="1.10.20.70">
    <property type="entry name" value="Transcription termination and cleavage factor, C-terminal domain"/>
    <property type="match status" value="1"/>
</dbReference>
<dbReference type="GO" id="GO:0003729">
    <property type="term" value="F:mRNA binding"/>
    <property type="evidence" value="ECO:0007669"/>
    <property type="project" value="TreeGrafter"/>
</dbReference>
<evidence type="ECO:0000313" key="7">
    <source>
        <dbReference type="Proteomes" id="UP000054166"/>
    </source>
</evidence>
<evidence type="ECO:0000256" key="1">
    <source>
        <dbReference type="ARBA" id="ARBA00004123"/>
    </source>
</evidence>
<evidence type="ECO:0000256" key="2">
    <source>
        <dbReference type="ARBA" id="ARBA00023242"/>
    </source>
</evidence>
<dbReference type="OrthoDB" id="272703at2759"/>
<dbReference type="PANTHER" id="PTHR45735:SF2">
    <property type="entry name" value="CLEAVAGE STIMULATION FACTOR SUBUNIT 2"/>
    <property type="match status" value="1"/>
</dbReference>
<dbReference type="PANTHER" id="PTHR45735">
    <property type="entry name" value="CLEAVAGE STIMULATION FACTOR SUBUNIT 2"/>
    <property type="match status" value="1"/>
</dbReference>
<feature type="domain" description="Transcription termination and cleavage factor C-terminal" evidence="4">
    <location>
        <begin position="172"/>
        <end position="204"/>
    </location>
</feature>
<organism evidence="6 7">
    <name type="scientific">Piloderma croceum (strain F 1598)</name>
    <dbReference type="NCBI Taxonomy" id="765440"/>
    <lineage>
        <taxon>Eukaryota</taxon>
        <taxon>Fungi</taxon>
        <taxon>Dikarya</taxon>
        <taxon>Basidiomycota</taxon>
        <taxon>Agaricomycotina</taxon>
        <taxon>Agaricomycetes</taxon>
        <taxon>Agaricomycetidae</taxon>
        <taxon>Atheliales</taxon>
        <taxon>Atheliaceae</taxon>
        <taxon>Piloderma</taxon>
    </lineage>
</organism>
<evidence type="ECO:0008006" key="8">
    <source>
        <dbReference type="Google" id="ProtNLM"/>
    </source>
</evidence>
<dbReference type="GO" id="GO:0005847">
    <property type="term" value="C:mRNA cleavage and polyadenylation specificity factor complex"/>
    <property type="evidence" value="ECO:0007669"/>
    <property type="project" value="TreeGrafter"/>
</dbReference>
<dbReference type="InterPro" id="IPR038192">
    <property type="entry name" value="CSTF_C_sf"/>
</dbReference>
<evidence type="ECO:0000259" key="5">
    <source>
        <dbReference type="Pfam" id="PF14327"/>
    </source>
</evidence>
<dbReference type="InterPro" id="IPR026896">
    <property type="entry name" value="CSTF_C"/>
</dbReference>
<reference evidence="6 7" key="1">
    <citation type="submission" date="2014-04" db="EMBL/GenBank/DDBJ databases">
        <authorList>
            <consortium name="DOE Joint Genome Institute"/>
            <person name="Kuo A."/>
            <person name="Tarkka M."/>
            <person name="Buscot F."/>
            <person name="Kohler A."/>
            <person name="Nagy L.G."/>
            <person name="Floudas D."/>
            <person name="Copeland A."/>
            <person name="Barry K.W."/>
            <person name="Cichocki N."/>
            <person name="Veneault-Fourrey C."/>
            <person name="LaButti K."/>
            <person name="Lindquist E.A."/>
            <person name="Lipzen A."/>
            <person name="Lundell T."/>
            <person name="Morin E."/>
            <person name="Murat C."/>
            <person name="Sun H."/>
            <person name="Tunlid A."/>
            <person name="Henrissat B."/>
            <person name="Grigoriev I.V."/>
            <person name="Hibbett D.S."/>
            <person name="Martin F."/>
            <person name="Nordberg H.P."/>
            <person name="Cantor M.N."/>
            <person name="Hua S.X."/>
        </authorList>
    </citation>
    <scope>NUCLEOTIDE SEQUENCE [LARGE SCALE GENOMIC DNA]</scope>
    <source>
        <strain evidence="6 7">F 1598</strain>
    </source>
</reference>
<protein>
    <recommendedName>
        <fullName evidence="8">Cleavage stimulation factor subunit 2 hinge domain-containing protein</fullName>
    </recommendedName>
</protein>
<dbReference type="Proteomes" id="UP000054166">
    <property type="component" value="Unassembled WGS sequence"/>
</dbReference>
<evidence type="ECO:0000313" key="6">
    <source>
        <dbReference type="EMBL" id="KIM82179.1"/>
    </source>
</evidence>
<dbReference type="AlphaFoldDB" id="A0A0C3FR72"/>
<name>A0A0C3FR72_PILCF</name>
<sequence>MSALGLQEDQLLELLLHLKRTTPDQARTVLAGQPQISYALIALMVKMNAVNVDVLQKTVAAFSASPVAPVPVPGSVPPISALPPHLVVPNQNQHQYRTPTPQSVPPYPPLSNAHNPPINPYGNGIPSPSAPPNPLYNTHNSNPSPYGYPQSGAGGAVGGLGIPETLASIPDDQKAMIMRVISMTPEQIALLPPQERASIIQLRATLGLPG</sequence>
<dbReference type="EMBL" id="KN832995">
    <property type="protein sequence ID" value="KIM82179.1"/>
    <property type="molecule type" value="Genomic_DNA"/>
</dbReference>
<comment type="subcellular location">
    <subcellularLocation>
        <location evidence="1">Nucleus</location>
    </subcellularLocation>
</comment>